<comment type="caution">
    <text evidence="14">The sequence shown here is derived from an EMBL/GenBank/DDBJ whole genome shotgun (WGS) entry which is preliminary data.</text>
</comment>
<dbReference type="GO" id="GO:0015279">
    <property type="term" value="F:store-operated calcium channel activity"/>
    <property type="evidence" value="ECO:0007669"/>
    <property type="project" value="TreeGrafter"/>
</dbReference>
<dbReference type="PANTHER" id="PTHR10117">
    <property type="entry name" value="TRANSIENT RECEPTOR POTENTIAL CHANNEL"/>
    <property type="match status" value="1"/>
</dbReference>
<evidence type="ECO:0000256" key="7">
    <source>
        <dbReference type="ARBA" id="ARBA00023065"/>
    </source>
</evidence>
<dbReference type="Pfam" id="PF12796">
    <property type="entry name" value="Ank_2"/>
    <property type="match status" value="1"/>
</dbReference>
<keyword evidence="8 12" id="KW-0472">Membrane</keyword>
<dbReference type="Gene3D" id="1.25.40.20">
    <property type="entry name" value="Ankyrin repeat-containing domain"/>
    <property type="match status" value="1"/>
</dbReference>
<dbReference type="GO" id="GO:0051480">
    <property type="term" value="P:regulation of cytosolic calcium ion concentration"/>
    <property type="evidence" value="ECO:0007669"/>
    <property type="project" value="TreeGrafter"/>
</dbReference>
<comment type="subcellular location">
    <subcellularLocation>
        <location evidence="1">Membrane</location>
        <topology evidence="1">Multi-pass membrane protein</topology>
    </subcellularLocation>
</comment>
<feature type="compositionally biased region" description="Polar residues" evidence="11">
    <location>
        <begin position="1008"/>
        <end position="1020"/>
    </location>
</feature>
<evidence type="ECO:0000256" key="10">
    <source>
        <dbReference type="PROSITE-ProRule" id="PRU00023"/>
    </source>
</evidence>
<evidence type="ECO:0000313" key="14">
    <source>
        <dbReference type="EMBL" id="RUS88277.1"/>
    </source>
</evidence>
<dbReference type="GO" id="GO:0007338">
    <property type="term" value="P:single fertilization"/>
    <property type="evidence" value="ECO:0007669"/>
    <property type="project" value="TreeGrafter"/>
</dbReference>
<evidence type="ECO:0000256" key="11">
    <source>
        <dbReference type="SAM" id="MobiDB-lite"/>
    </source>
</evidence>
<evidence type="ECO:0000256" key="6">
    <source>
        <dbReference type="ARBA" id="ARBA00023043"/>
    </source>
</evidence>
<keyword evidence="9" id="KW-0407">Ion channel</keyword>
<dbReference type="NCBIfam" id="TIGR00870">
    <property type="entry name" value="trp"/>
    <property type="match status" value="1"/>
</dbReference>
<dbReference type="AlphaFoldDB" id="A0A3S1BP78"/>
<keyword evidence="7" id="KW-0406">Ion transport</keyword>
<feature type="transmembrane region" description="Helical" evidence="12">
    <location>
        <begin position="512"/>
        <end position="533"/>
    </location>
</feature>
<evidence type="ECO:0000256" key="3">
    <source>
        <dbReference type="ARBA" id="ARBA00022692"/>
    </source>
</evidence>
<reference evidence="14 15" key="1">
    <citation type="submission" date="2019-01" db="EMBL/GenBank/DDBJ databases">
        <title>A draft genome assembly of the solar-powered sea slug Elysia chlorotica.</title>
        <authorList>
            <person name="Cai H."/>
            <person name="Li Q."/>
            <person name="Fang X."/>
            <person name="Li J."/>
            <person name="Curtis N.E."/>
            <person name="Altenburger A."/>
            <person name="Shibata T."/>
            <person name="Feng M."/>
            <person name="Maeda T."/>
            <person name="Schwartz J.A."/>
            <person name="Shigenobu S."/>
            <person name="Lundholm N."/>
            <person name="Nishiyama T."/>
            <person name="Yang H."/>
            <person name="Hasebe M."/>
            <person name="Li S."/>
            <person name="Pierce S.K."/>
            <person name="Wang J."/>
        </authorList>
    </citation>
    <scope>NUCLEOTIDE SEQUENCE [LARGE SCALE GENOMIC DNA]</scope>
    <source>
        <strain evidence="14">EC2010</strain>
        <tissue evidence="14">Whole organism of an adult</tissue>
    </source>
</reference>
<feature type="domain" description="Transient receptor ion channel" evidence="13">
    <location>
        <begin position="233"/>
        <end position="295"/>
    </location>
</feature>
<accession>A0A3S1BP78</accession>
<dbReference type="Pfam" id="PF00023">
    <property type="entry name" value="Ank"/>
    <property type="match status" value="1"/>
</dbReference>
<dbReference type="PROSITE" id="PS50297">
    <property type="entry name" value="ANK_REP_REGION"/>
    <property type="match status" value="1"/>
</dbReference>
<organism evidence="14 15">
    <name type="scientific">Elysia chlorotica</name>
    <name type="common">Eastern emerald elysia</name>
    <name type="synonym">Sea slug</name>
    <dbReference type="NCBI Taxonomy" id="188477"/>
    <lineage>
        <taxon>Eukaryota</taxon>
        <taxon>Metazoa</taxon>
        <taxon>Spiralia</taxon>
        <taxon>Lophotrochozoa</taxon>
        <taxon>Mollusca</taxon>
        <taxon>Gastropoda</taxon>
        <taxon>Heterobranchia</taxon>
        <taxon>Euthyneura</taxon>
        <taxon>Panpulmonata</taxon>
        <taxon>Sacoglossa</taxon>
        <taxon>Placobranchoidea</taxon>
        <taxon>Plakobranchidae</taxon>
        <taxon>Elysia</taxon>
    </lineage>
</organism>
<feature type="transmembrane region" description="Helical" evidence="12">
    <location>
        <begin position="669"/>
        <end position="689"/>
    </location>
</feature>
<dbReference type="PANTHER" id="PTHR10117:SF79">
    <property type="entry name" value="SHORT TRANSIENT RECEPTOR POTENTIAL CHANNEL 3-LIKE"/>
    <property type="match status" value="1"/>
</dbReference>
<feature type="region of interest" description="Disordered" evidence="11">
    <location>
        <begin position="796"/>
        <end position="840"/>
    </location>
</feature>
<evidence type="ECO:0000256" key="12">
    <source>
        <dbReference type="SAM" id="Phobius"/>
    </source>
</evidence>
<evidence type="ECO:0000256" key="2">
    <source>
        <dbReference type="ARBA" id="ARBA00022448"/>
    </source>
</evidence>
<keyword evidence="6 10" id="KW-0040">ANK repeat</keyword>
<dbReference type="SUPFAM" id="SSF48403">
    <property type="entry name" value="Ankyrin repeat"/>
    <property type="match status" value="1"/>
</dbReference>
<dbReference type="InterPro" id="IPR036770">
    <property type="entry name" value="Ankyrin_rpt-contain_sf"/>
</dbReference>
<feature type="transmembrane region" description="Helical" evidence="12">
    <location>
        <begin position="416"/>
        <end position="439"/>
    </location>
</feature>
<dbReference type="OrthoDB" id="2373987at2759"/>
<evidence type="ECO:0000259" key="13">
    <source>
        <dbReference type="SMART" id="SM01420"/>
    </source>
</evidence>
<dbReference type="Gene3D" id="1.10.287.70">
    <property type="match status" value="1"/>
</dbReference>
<gene>
    <name evidence="14" type="ORF">EGW08_003979</name>
</gene>
<dbReference type="EMBL" id="RQTK01000088">
    <property type="protein sequence ID" value="RUS88277.1"/>
    <property type="molecule type" value="Genomic_DNA"/>
</dbReference>
<feature type="transmembrane region" description="Helical" evidence="12">
    <location>
        <begin position="623"/>
        <end position="648"/>
    </location>
</feature>
<feature type="region of interest" description="Disordered" evidence="11">
    <location>
        <begin position="999"/>
        <end position="1037"/>
    </location>
</feature>
<dbReference type="STRING" id="188477.A0A3S1BP78"/>
<dbReference type="PROSITE" id="PS50088">
    <property type="entry name" value="ANK_REPEAT"/>
    <property type="match status" value="1"/>
</dbReference>
<feature type="compositionally biased region" description="Polar residues" evidence="11">
    <location>
        <begin position="59"/>
        <end position="76"/>
    </location>
</feature>
<protein>
    <recommendedName>
        <fullName evidence="13">Transient receptor ion channel domain-containing protein</fullName>
    </recommendedName>
</protein>
<keyword evidence="3 12" id="KW-0812">Transmembrane</keyword>
<evidence type="ECO:0000256" key="1">
    <source>
        <dbReference type="ARBA" id="ARBA00004141"/>
    </source>
</evidence>
<sequence>MYSAGIQARFITRLKRKRRQRMQAMIQAEQAPPSLGAQVDMPLNSSGPRSKWGKRRNGSNRYSFMSHHSQDSNASKQPFADVEEEFLHAAEFGDVPNVKKILAENADLNIDCIDALGRTALRLAVKNEHLEVVEVLLEKSNQHHIAEAVLQAISAGHTQIAETILKHRRYLEMWKERRKLGDTDGFYKTAYPDSQFSPDITPLILASQKNQYEIVQLLLLRDDTIHNPHKFSCNCTECRNKMKFDQLRLAKYRLNAYRGLASEAYISLSSKDPILTAFELASELRKLSRVEKHFKREYRDLADQLSDYVVKLLDRIRTQRELELVLNKTGRHHQEKYANLARFKLAIQYKEKKFVAHASCQQRVVRTWYNGMGKLERASWPMRLSMIALFVMAYPFLVFAHIFFPSSKGAKVLQFPVVKFLCHAMSFLAFLLLIVVSTIESTKSVSATRTMESHYLAYRRIHNNTVYGEDFPLRANFPSVTEMMMSLWIVGMVCQECNQIFHNGVYEHMRDLYNLLDFVLLSVYIATFTLRYWVMYKANRSSPEESNLNPTDFMTVCASYCLPLCDFCLADRIFWSPYDPMNMQEGAFSVANILSVIRIIYLLPANESLGPLQISLVRMIKDIAKFLALFILVIFAFMVGLHNLFWYYSERNNIELNLPDRPDPGEVKAEINFGGVLATFRTVFWSLFGRGEPDAVKLGGYNNTFTQDIGYVIYGTYNIAMVTVLLNMLIAMMTRSFTLIAEDSDREWKFARSMLYMDYIGNGGTLPAPLNIIGAPKALLRMIFCRCCCSKDDQEEEEQPEEEPQMYPPKRNRNVDISNGRDSPRMHPGKHTSDRAIGGAHPVDDISAVELYETNGRVNEAFEGTPTKTTPRRAQATLIPVEVEEETLTYQQTMQRIVQRYIFDIQREAEVTEDDFEEIKQDISSFRYDLVNQMTNKAAVEEELKNNMTTILNQLQAMKEDMGGTGASEKTHGKIFEKKMDSVVGKIKADVNAASLSLSQYREDQQGEDTASTDQAQDQELSGAGITGLDQPHTQQN</sequence>
<keyword evidence="5 12" id="KW-1133">Transmembrane helix</keyword>
<evidence type="ECO:0000256" key="8">
    <source>
        <dbReference type="ARBA" id="ARBA00023136"/>
    </source>
</evidence>
<dbReference type="GO" id="GO:0005886">
    <property type="term" value="C:plasma membrane"/>
    <property type="evidence" value="ECO:0007669"/>
    <property type="project" value="TreeGrafter"/>
</dbReference>
<dbReference type="SMART" id="SM00248">
    <property type="entry name" value="ANK"/>
    <property type="match status" value="3"/>
</dbReference>
<evidence type="ECO:0000256" key="9">
    <source>
        <dbReference type="ARBA" id="ARBA00023303"/>
    </source>
</evidence>
<evidence type="ECO:0000256" key="5">
    <source>
        <dbReference type="ARBA" id="ARBA00022989"/>
    </source>
</evidence>
<feature type="repeat" description="ANK" evidence="10">
    <location>
        <begin position="116"/>
        <end position="148"/>
    </location>
</feature>
<keyword evidence="15" id="KW-1185">Reference proteome</keyword>
<feature type="region of interest" description="Disordered" evidence="11">
    <location>
        <begin position="35"/>
        <end position="77"/>
    </location>
</feature>
<feature type="transmembrane region" description="Helical" evidence="12">
    <location>
        <begin position="709"/>
        <end position="730"/>
    </location>
</feature>
<dbReference type="SMART" id="SM01420">
    <property type="entry name" value="TRP_2"/>
    <property type="match status" value="1"/>
</dbReference>
<dbReference type="InterPro" id="IPR002110">
    <property type="entry name" value="Ankyrin_rpt"/>
</dbReference>
<keyword evidence="4" id="KW-0677">Repeat</keyword>
<dbReference type="Proteomes" id="UP000271974">
    <property type="component" value="Unassembled WGS sequence"/>
</dbReference>
<dbReference type="InterPro" id="IPR002153">
    <property type="entry name" value="TRPC_channel"/>
</dbReference>
<dbReference type="InterPro" id="IPR005821">
    <property type="entry name" value="Ion_trans_dom"/>
</dbReference>
<proteinExistence type="predicted"/>
<dbReference type="PRINTS" id="PR01097">
    <property type="entry name" value="TRNSRECEPTRP"/>
</dbReference>
<evidence type="ECO:0000313" key="15">
    <source>
        <dbReference type="Proteomes" id="UP000271974"/>
    </source>
</evidence>
<dbReference type="Pfam" id="PF08344">
    <property type="entry name" value="TRP_2"/>
    <property type="match status" value="1"/>
</dbReference>
<keyword evidence="2" id="KW-0813">Transport</keyword>
<dbReference type="GO" id="GO:0034703">
    <property type="term" value="C:cation channel complex"/>
    <property type="evidence" value="ECO:0007669"/>
    <property type="project" value="TreeGrafter"/>
</dbReference>
<name>A0A3S1BP78_ELYCH</name>
<dbReference type="Pfam" id="PF00520">
    <property type="entry name" value="Ion_trans"/>
    <property type="match status" value="1"/>
</dbReference>
<feature type="transmembrane region" description="Helical" evidence="12">
    <location>
        <begin position="384"/>
        <end position="404"/>
    </location>
</feature>
<dbReference type="InterPro" id="IPR013555">
    <property type="entry name" value="TRP_dom"/>
</dbReference>
<evidence type="ECO:0000256" key="4">
    <source>
        <dbReference type="ARBA" id="ARBA00022737"/>
    </source>
</evidence>
<dbReference type="GO" id="GO:0070679">
    <property type="term" value="F:inositol 1,4,5 trisphosphate binding"/>
    <property type="evidence" value="ECO:0007669"/>
    <property type="project" value="TreeGrafter"/>
</dbReference>